<protein>
    <recommendedName>
        <fullName evidence="4">Sensor domain-containing protein</fullName>
    </recommendedName>
</protein>
<evidence type="ECO:0000256" key="1">
    <source>
        <dbReference type="SAM" id="SignalP"/>
    </source>
</evidence>
<reference evidence="2 3" key="1">
    <citation type="submission" date="2019-09" db="EMBL/GenBank/DDBJ databases">
        <title>Pimelobacter sp. isolated from Paulinella.</title>
        <authorList>
            <person name="Jeong S.E."/>
        </authorList>
    </citation>
    <scope>NUCLEOTIDE SEQUENCE [LARGE SCALE GENOMIC DNA]</scope>
    <source>
        <strain evidence="2 3">Pch-N</strain>
    </source>
</reference>
<accession>A0A7J5E4G1</accession>
<dbReference type="Proteomes" id="UP000449906">
    <property type="component" value="Unassembled WGS sequence"/>
</dbReference>
<feature type="signal peptide" evidence="1">
    <location>
        <begin position="1"/>
        <end position="21"/>
    </location>
</feature>
<dbReference type="RefSeq" id="WP_151580438.1">
    <property type="nucleotide sequence ID" value="NZ_WBVM01000001.1"/>
</dbReference>
<organism evidence="2 3">
    <name type="scientific">Nocardioides simplex</name>
    <name type="common">Arthrobacter simplex</name>
    <dbReference type="NCBI Taxonomy" id="2045"/>
    <lineage>
        <taxon>Bacteria</taxon>
        <taxon>Bacillati</taxon>
        <taxon>Actinomycetota</taxon>
        <taxon>Actinomycetes</taxon>
        <taxon>Propionibacteriales</taxon>
        <taxon>Nocardioidaceae</taxon>
        <taxon>Pimelobacter</taxon>
    </lineage>
</organism>
<evidence type="ECO:0008006" key="4">
    <source>
        <dbReference type="Google" id="ProtNLM"/>
    </source>
</evidence>
<proteinExistence type="predicted"/>
<comment type="caution">
    <text evidence="2">The sequence shown here is derived from an EMBL/GenBank/DDBJ whole genome shotgun (WGS) entry which is preliminary data.</text>
</comment>
<name>A0A7J5E4G1_NOCSI</name>
<evidence type="ECO:0000313" key="2">
    <source>
        <dbReference type="EMBL" id="KAB2813138.1"/>
    </source>
</evidence>
<sequence>MSRRPALALTLVAALALGACGDGGKGDDGGDDRSAEPAGVLSVDEIEDILLPLGTTVGAATTDQKDGTDLIDGRVASPESCQPLAAIVELEPHPVRADRVAAAVPTGLPFGDVQVLTYAGDDAATVFAAVDRAIDDCAQGFATELIRSYEVREVVRDAAPALGDEALAFGLLTHDADEEEPIDEHEYRVLVRDGQQLLSWRTTGFEDDGAVEARALLDAFVTAQWERYAERR</sequence>
<evidence type="ECO:0000313" key="3">
    <source>
        <dbReference type="Proteomes" id="UP000449906"/>
    </source>
</evidence>
<gene>
    <name evidence="2" type="ORF">F9L07_15795</name>
</gene>
<feature type="chain" id="PRO_5039517863" description="Sensor domain-containing protein" evidence="1">
    <location>
        <begin position="22"/>
        <end position="232"/>
    </location>
</feature>
<dbReference type="EMBL" id="WBVM01000001">
    <property type="protein sequence ID" value="KAB2813138.1"/>
    <property type="molecule type" value="Genomic_DNA"/>
</dbReference>
<keyword evidence="1" id="KW-0732">Signal</keyword>
<dbReference type="PROSITE" id="PS51257">
    <property type="entry name" value="PROKAR_LIPOPROTEIN"/>
    <property type="match status" value="1"/>
</dbReference>
<dbReference type="AlphaFoldDB" id="A0A7J5E4G1"/>